<dbReference type="InParanoid" id="F4R7I3"/>
<proteinExistence type="predicted"/>
<keyword evidence="3" id="KW-1185">Reference proteome</keyword>
<accession>F4R7I3</accession>
<dbReference type="InterPro" id="IPR021851">
    <property type="entry name" value="DUF3455"/>
</dbReference>
<organism evidence="3">
    <name type="scientific">Melampsora larici-populina (strain 98AG31 / pathotype 3-4-7)</name>
    <name type="common">Poplar leaf rust fungus</name>
    <dbReference type="NCBI Taxonomy" id="747676"/>
    <lineage>
        <taxon>Eukaryota</taxon>
        <taxon>Fungi</taxon>
        <taxon>Dikarya</taxon>
        <taxon>Basidiomycota</taxon>
        <taxon>Pucciniomycotina</taxon>
        <taxon>Pucciniomycetes</taxon>
        <taxon>Pucciniales</taxon>
        <taxon>Melampsoraceae</taxon>
        <taxon>Melampsora</taxon>
    </lineage>
</organism>
<gene>
    <name evidence="2" type="ORF">MELLADRAFT_124322</name>
</gene>
<dbReference type="PANTHER" id="PTHR35567:SF1">
    <property type="entry name" value="CONSERVED FUNGAL PROTEIN (AFU_ORTHOLOGUE AFUA_1G14230)"/>
    <property type="match status" value="1"/>
</dbReference>
<evidence type="ECO:0000256" key="1">
    <source>
        <dbReference type="SAM" id="SignalP"/>
    </source>
</evidence>
<dbReference type="EMBL" id="GL883092">
    <property type="protein sequence ID" value="EGG11783.1"/>
    <property type="molecule type" value="Genomic_DNA"/>
</dbReference>
<dbReference type="Pfam" id="PF11937">
    <property type="entry name" value="DUF3455"/>
    <property type="match status" value="1"/>
</dbReference>
<feature type="chain" id="PRO_5003320645" description="Secreted protein" evidence="1">
    <location>
        <begin position="18"/>
        <end position="227"/>
    </location>
</feature>
<evidence type="ECO:0000313" key="3">
    <source>
        <dbReference type="Proteomes" id="UP000001072"/>
    </source>
</evidence>
<dbReference type="Proteomes" id="UP000001072">
    <property type="component" value="Unassembled WGS sequence"/>
</dbReference>
<keyword evidence="1" id="KW-0732">Signal</keyword>
<dbReference type="OrthoDB" id="2504146at2759"/>
<dbReference type="eggNOG" id="ENOG502S85Z">
    <property type="taxonomic scope" value="Eukaryota"/>
</dbReference>
<dbReference type="RefSeq" id="XP_007405418.1">
    <property type="nucleotide sequence ID" value="XM_007405356.1"/>
</dbReference>
<dbReference type="GeneID" id="18926731"/>
<evidence type="ECO:0000313" key="2">
    <source>
        <dbReference type="EMBL" id="EGG11783.1"/>
    </source>
</evidence>
<dbReference type="VEuPathDB" id="FungiDB:MELLADRAFT_124322"/>
<dbReference type="HOGENOM" id="CLU_067863_3_1_1"/>
<evidence type="ECO:0008006" key="4">
    <source>
        <dbReference type="Google" id="ProtNLM"/>
    </source>
</evidence>
<feature type="signal peptide" evidence="1">
    <location>
        <begin position="1"/>
        <end position="17"/>
    </location>
</feature>
<dbReference type="AlphaFoldDB" id="F4R7I3"/>
<reference evidence="3" key="1">
    <citation type="journal article" date="2011" name="Proc. Natl. Acad. Sci. U.S.A.">
        <title>Obligate biotrophy features unraveled by the genomic analysis of rust fungi.</title>
        <authorList>
            <person name="Duplessis S."/>
            <person name="Cuomo C.A."/>
            <person name="Lin Y.-C."/>
            <person name="Aerts A."/>
            <person name="Tisserant E."/>
            <person name="Veneault-Fourrey C."/>
            <person name="Joly D.L."/>
            <person name="Hacquard S."/>
            <person name="Amselem J."/>
            <person name="Cantarel B.L."/>
            <person name="Chiu R."/>
            <person name="Coutinho P.M."/>
            <person name="Feau N."/>
            <person name="Field M."/>
            <person name="Frey P."/>
            <person name="Gelhaye E."/>
            <person name="Goldberg J."/>
            <person name="Grabherr M.G."/>
            <person name="Kodira C.D."/>
            <person name="Kohler A."/>
            <person name="Kuees U."/>
            <person name="Lindquist E.A."/>
            <person name="Lucas S.M."/>
            <person name="Mago R."/>
            <person name="Mauceli E."/>
            <person name="Morin E."/>
            <person name="Murat C."/>
            <person name="Pangilinan J.L."/>
            <person name="Park R."/>
            <person name="Pearson M."/>
            <person name="Quesneville H."/>
            <person name="Rouhier N."/>
            <person name="Sakthikumar S."/>
            <person name="Salamov A.A."/>
            <person name="Schmutz J."/>
            <person name="Selles B."/>
            <person name="Shapiro H."/>
            <person name="Tanguay P."/>
            <person name="Tuskan G.A."/>
            <person name="Henrissat B."/>
            <person name="Van de Peer Y."/>
            <person name="Rouze P."/>
            <person name="Ellis J.G."/>
            <person name="Dodds P.N."/>
            <person name="Schein J.E."/>
            <person name="Zhong S."/>
            <person name="Hamelin R.C."/>
            <person name="Grigoriev I.V."/>
            <person name="Szabo L.J."/>
            <person name="Martin F."/>
        </authorList>
    </citation>
    <scope>NUCLEOTIDE SEQUENCE [LARGE SCALE GENOMIC DNA]</scope>
    <source>
        <strain evidence="3">98AG31 / pathotype 3-4-7</strain>
    </source>
</reference>
<protein>
    <recommendedName>
        <fullName evidence="4">Secreted protein</fullName>
    </recommendedName>
</protein>
<sequence>MSIIWIISLIILAGVSSSPVDFFRSVCDPTSPSPPHHVPRFPKNASDYNLTIPNDLRVTLRYLAVGVGTQNYTCSLISGKPTWNSLGAMAQLRDISNTLEDPALVSNAAINPKAKISLTPYKPIAMHYFVPHEPLAAPGFFFEPSKKPCSDVTKEEFVIVSKIGAMSSPNHPERNVPWLALKQIEGDAAQIVFRTDTHLGVAPSPQTCLAEGKGANMRYSALYWFYD</sequence>
<dbReference type="PANTHER" id="PTHR35567">
    <property type="entry name" value="MALATE DEHYDROGENASE (AFU_ORTHOLOGUE AFUA_2G13800)"/>
    <property type="match status" value="1"/>
</dbReference>
<name>F4R7I3_MELLP</name>
<dbReference type="KEGG" id="mlr:MELLADRAFT_124322"/>